<dbReference type="RefSeq" id="WP_186840709.1">
    <property type="nucleotide sequence ID" value="NZ_JACOOZ010000011.1"/>
</dbReference>
<reference evidence="3 4" key="1">
    <citation type="submission" date="2020-08" db="EMBL/GenBank/DDBJ databases">
        <title>Genome public.</title>
        <authorList>
            <person name="Liu C."/>
            <person name="Sun Q."/>
        </authorList>
    </citation>
    <scope>NUCLEOTIDE SEQUENCE [LARGE SCALE GENOMIC DNA]</scope>
    <source>
        <strain evidence="3 4">BX4</strain>
    </source>
</reference>
<dbReference type="Pfam" id="PF14501">
    <property type="entry name" value="HATPase_c_5"/>
    <property type="match status" value="1"/>
</dbReference>
<keyword evidence="4" id="KW-1185">Reference proteome</keyword>
<evidence type="ECO:0000259" key="2">
    <source>
        <dbReference type="Pfam" id="PF14501"/>
    </source>
</evidence>
<evidence type="ECO:0000313" key="4">
    <source>
        <dbReference type="Proteomes" id="UP000597877"/>
    </source>
</evidence>
<comment type="caution">
    <text evidence="3">The sequence shown here is derived from an EMBL/GenBank/DDBJ whole genome shotgun (WGS) entry which is preliminary data.</text>
</comment>
<keyword evidence="1" id="KW-0472">Membrane</keyword>
<organism evidence="3 4">
    <name type="scientific">Eubacterium segne</name>
    <dbReference type="NCBI Taxonomy" id="2763045"/>
    <lineage>
        <taxon>Bacteria</taxon>
        <taxon>Bacillati</taxon>
        <taxon>Bacillota</taxon>
        <taxon>Clostridia</taxon>
        <taxon>Eubacteriales</taxon>
        <taxon>Eubacteriaceae</taxon>
        <taxon>Eubacterium</taxon>
    </lineage>
</organism>
<proteinExistence type="predicted"/>
<keyword evidence="1" id="KW-1133">Transmembrane helix</keyword>
<feature type="transmembrane region" description="Helical" evidence="1">
    <location>
        <begin position="83"/>
        <end position="105"/>
    </location>
</feature>
<dbReference type="EMBL" id="JACOOZ010000011">
    <property type="protein sequence ID" value="MBC5668915.1"/>
    <property type="molecule type" value="Genomic_DNA"/>
</dbReference>
<name>A0ABR7F5N8_9FIRM</name>
<evidence type="ECO:0000313" key="3">
    <source>
        <dbReference type="EMBL" id="MBC5668915.1"/>
    </source>
</evidence>
<dbReference type="PANTHER" id="PTHR40448:SF1">
    <property type="entry name" value="TWO-COMPONENT SENSOR HISTIDINE KINASE"/>
    <property type="match status" value="1"/>
</dbReference>
<feature type="transmembrane region" description="Helical" evidence="1">
    <location>
        <begin position="35"/>
        <end position="52"/>
    </location>
</feature>
<protein>
    <submittedName>
        <fullName evidence="3">GHKL domain-containing protein</fullName>
    </submittedName>
</protein>
<dbReference type="Gene3D" id="3.30.565.10">
    <property type="entry name" value="Histidine kinase-like ATPase, C-terminal domain"/>
    <property type="match status" value="1"/>
</dbReference>
<keyword evidence="1" id="KW-0812">Transmembrane</keyword>
<dbReference type="PANTHER" id="PTHR40448">
    <property type="entry name" value="TWO-COMPONENT SENSOR HISTIDINE KINASE"/>
    <property type="match status" value="1"/>
</dbReference>
<gene>
    <name evidence="3" type="ORF">H8S00_13145</name>
</gene>
<dbReference type="InterPro" id="IPR036890">
    <property type="entry name" value="HATPase_C_sf"/>
</dbReference>
<feature type="transmembrane region" description="Helical" evidence="1">
    <location>
        <begin position="184"/>
        <end position="206"/>
    </location>
</feature>
<dbReference type="InterPro" id="IPR032834">
    <property type="entry name" value="NatK-like_C"/>
</dbReference>
<feature type="transmembrane region" description="Helical" evidence="1">
    <location>
        <begin position="117"/>
        <end position="135"/>
    </location>
</feature>
<feature type="domain" description="Sensor histidine kinase NatK-like C-terminal" evidence="2">
    <location>
        <begin position="324"/>
        <end position="421"/>
    </location>
</feature>
<feature type="transmembrane region" description="Helical" evidence="1">
    <location>
        <begin position="150"/>
        <end position="172"/>
    </location>
</feature>
<feature type="transmembrane region" description="Helical" evidence="1">
    <location>
        <begin position="58"/>
        <end position="76"/>
    </location>
</feature>
<sequence length="429" mass="50030">MQWINVAACLIIVAEYLSFYYVFLGKRELNRNKKIYICLAIGDIIAMVIQCMSEKSGLIFLCITAMESFIHVMLIYKIKWGEMLNTFFFTFPLLSIIESIFGFFIDSCTKMNDDQSGIFSIILTVILIWGFYEIIGKKLDREAFILPKKINALLSIVMFTIVIMFVYFTYIIQEAADIRYPHVAIGLAIVGGIIILTMVLIMIYSMNAKQKYYKRSKHLSEYGELQKEYFEMLLNKEGKTRQFRHDIMAELMQIKSYVERKEYQALDKYVAESLHELDLISNYNYDVGNEVVNILLNHYLIPVKDNCSINVKGYISETINIEDRDLCIMVSNLLSNAVEGIKKINKKCEKLINFNIKSGKYYTYIIVENTCFTKYSGFQTDKQDKRNHGFGIKNIKKTVKKYDGNFLCKVENNMFYSEIQIKNDRLSKK</sequence>
<evidence type="ECO:0000256" key="1">
    <source>
        <dbReference type="SAM" id="Phobius"/>
    </source>
</evidence>
<feature type="transmembrane region" description="Helical" evidence="1">
    <location>
        <begin position="6"/>
        <end position="23"/>
    </location>
</feature>
<accession>A0ABR7F5N8</accession>
<dbReference type="Proteomes" id="UP000597877">
    <property type="component" value="Unassembled WGS sequence"/>
</dbReference>